<proteinExistence type="predicted"/>
<feature type="region of interest" description="Disordered" evidence="2">
    <location>
        <begin position="294"/>
        <end position="391"/>
    </location>
</feature>
<name>A0A3M6U908_POCDA</name>
<dbReference type="GO" id="GO:0005814">
    <property type="term" value="C:centriole"/>
    <property type="evidence" value="ECO:0007669"/>
    <property type="project" value="TreeGrafter"/>
</dbReference>
<accession>A0A3M6U908</accession>
<feature type="region of interest" description="Disordered" evidence="2">
    <location>
        <begin position="232"/>
        <end position="261"/>
    </location>
</feature>
<feature type="compositionally biased region" description="Basic and acidic residues" evidence="2">
    <location>
        <begin position="366"/>
        <end position="376"/>
    </location>
</feature>
<feature type="compositionally biased region" description="Low complexity" evidence="2">
    <location>
        <begin position="705"/>
        <end position="723"/>
    </location>
</feature>
<dbReference type="GO" id="GO:0036064">
    <property type="term" value="C:ciliary basal body"/>
    <property type="evidence" value="ECO:0007669"/>
    <property type="project" value="TreeGrafter"/>
</dbReference>
<feature type="region of interest" description="Disordered" evidence="2">
    <location>
        <begin position="535"/>
        <end position="733"/>
    </location>
</feature>
<feature type="region of interest" description="Disordered" evidence="2">
    <location>
        <begin position="461"/>
        <end position="500"/>
    </location>
</feature>
<feature type="non-terminal residue" evidence="3">
    <location>
        <position position="1"/>
    </location>
</feature>
<gene>
    <name evidence="3" type="ORF">pdam_00002825</name>
</gene>
<reference evidence="3 4" key="1">
    <citation type="journal article" date="2018" name="Sci. Rep.">
        <title>Comparative analysis of the Pocillopora damicornis genome highlights role of immune system in coral evolution.</title>
        <authorList>
            <person name="Cunning R."/>
            <person name="Bay R.A."/>
            <person name="Gillette P."/>
            <person name="Baker A.C."/>
            <person name="Traylor-Knowles N."/>
        </authorList>
    </citation>
    <scope>NUCLEOTIDE SEQUENCE [LARGE SCALE GENOMIC DNA]</scope>
    <source>
        <strain evidence="3">RSMAS</strain>
        <tissue evidence="3">Whole animal</tissue>
    </source>
</reference>
<feature type="compositionally biased region" description="Polar residues" evidence="2">
    <location>
        <begin position="1053"/>
        <end position="1062"/>
    </location>
</feature>
<feature type="region of interest" description="Disordered" evidence="2">
    <location>
        <begin position="406"/>
        <end position="429"/>
    </location>
</feature>
<feature type="compositionally biased region" description="Pro residues" evidence="2">
    <location>
        <begin position="622"/>
        <end position="631"/>
    </location>
</feature>
<evidence type="ECO:0000313" key="4">
    <source>
        <dbReference type="Proteomes" id="UP000275408"/>
    </source>
</evidence>
<dbReference type="PANTHER" id="PTHR15721:SF2">
    <property type="entry name" value="PROTEIN TALPID3"/>
    <property type="match status" value="1"/>
</dbReference>
<feature type="non-terminal residue" evidence="3">
    <location>
        <position position="1099"/>
    </location>
</feature>
<feature type="compositionally biased region" description="Pro residues" evidence="2">
    <location>
        <begin position="486"/>
        <end position="495"/>
    </location>
</feature>
<dbReference type="Pfam" id="PF15324">
    <property type="entry name" value="TALPID3"/>
    <property type="match status" value="2"/>
</dbReference>
<feature type="region of interest" description="Disordered" evidence="2">
    <location>
        <begin position="992"/>
        <end position="1099"/>
    </location>
</feature>
<feature type="compositionally biased region" description="Polar residues" evidence="2">
    <location>
        <begin position="636"/>
        <end position="654"/>
    </location>
</feature>
<dbReference type="Proteomes" id="UP000275408">
    <property type="component" value="Unassembled WGS sequence"/>
</dbReference>
<dbReference type="InterPro" id="IPR029246">
    <property type="entry name" value="TALPID3"/>
</dbReference>
<dbReference type="EMBL" id="RCHS01002011">
    <property type="protein sequence ID" value="RMX50091.1"/>
    <property type="molecule type" value="Genomic_DNA"/>
</dbReference>
<feature type="compositionally biased region" description="Low complexity" evidence="2">
    <location>
        <begin position="307"/>
        <end position="317"/>
    </location>
</feature>
<feature type="compositionally biased region" description="Low complexity" evidence="2">
    <location>
        <begin position="610"/>
        <end position="621"/>
    </location>
</feature>
<dbReference type="STRING" id="46731.A0A3M6U908"/>
<feature type="compositionally biased region" description="Acidic residues" evidence="2">
    <location>
        <begin position="560"/>
        <end position="570"/>
    </location>
</feature>
<evidence type="ECO:0000313" key="3">
    <source>
        <dbReference type="EMBL" id="RMX50091.1"/>
    </source>
</evidence>
<feature type="compositionally biased region" description="Basic residues" evidence="2">
    <location>
        <begin position="377"/>
        <end position="389"/>
    </location>
</feature>
<feature type="compositionally biased region" description="Basic and acidic residues" evidence="2">
    <location>
        <begin position="1043"/>
        <end position="1052"/>
    </location>
</feature>
<feature type="region of interest" description="Disordered" evidence="2">
    <location>
        <begin position="791"/>
        <end position="834"/>
    </location>
</feature>
<dbReference type="GO" id="GO:0007224">
    <property type="term" value="P:smoothened signaling pathway"/>
    <property type="evidence" value="ECO:0007669"/>
    <property type="project" value="InterPro"/>
</dbReference>
<sequence>FLPSKSAHYLADAERLLQDVQYRRRNLDNNLQTLIRQREELDLYNFVDNIPSSDGESDEMLRIRREVDKKIKEMNSAVQREIDLEDRGTLGQKQNSVPLKKQTSQPLKATLSGTRRVEPKVTTRSTVTGNKPSGKSTGKENLPQKTSTRRGKATPSKQSARVTPAQKEVYLSSVYGRQPHHPQRTTSKAPYLHYQSPVNAKTAAIMAGIMAGDSKLPGKPALQDMSFFPQREFSEPSGQKADARKPELGSQGKPNKQKEDMQYYFHPRVDLSQVGEGVSRVGVPLEGQLVPMAIPLGKPKTDPALRPPVVTQQPQDTTQEEAKAESPLPDSNLSTDTSEAHSPVPTPVRPSRPAQPNVAVITVYGKELDENMDHQYKQHKKTSAKKKRNPLSVQVLPKVDIDSFSEVSSSSSSLPYATNIPEPFSRPDDSEYQEFRNFLAVTETGNQEKDDEQALDEADDDFHRIPTPQHPLTLEGFTEAQDGPYNGPPFPPVHPPVSVQQTGGVLEADTRQQAALEERAMEWIEQELLARIVSEMNQPVPDPTTLIRPQATPESSIVSETEDEDDDDDMLERSPTPSVTSEEPIPSESAEEEKDVESIKEEMEKKEQSSEQISEIKTPVTTPVPTPPAVQSPPVSISTPEASVQELGESQDTIVPTPPPSVVVKTPTPEPEPEPGPSMVEEPSEPKEPAVSQKELTPPQPAKHSVSSPSSMSSTTLGATTITTEEEMSEGELIQPYAHVGMYSEGEFALSPTIVQLAAEKKLPMGEDWDSTRLGHDDDSRNELVRVALNGILKGGPADKRHRQGSSDNSSRSNSESEEQISGVSTLRDTEDIREDSITDVSRSEGELPHDPMVVLLSRIKHHMRSAESSMASEGELLGDRSRMPRSNQKKSGTTHVGVVASGNLSPGEVVGESPDVSRDLHRELDNANKRQYPTLPVNEVVRTTEEVRTIADGELSVDDRSLHASDLLPRTLGAADALPFTQLQRSHPRVIQVEEHESEPSNSQRTYSVEERREDGSALLRENESNEQADVHGLEMGSARNSDVEAKETEPQKPTQIQVTLPSIDDVTHEESSIPSDAHISIDQDTIGDVSSISGGDF</sequence>
<feature type="compositionally biased region" description="Basic and acidic residues" evidence="2">
    <location>
        <begin position="596"/>
        <end position="609"/>
    </location>
</feature>
<feature type="compositionally biased region" description="Basic and acidic residues" evidence="2">
    <location>
        <begin position="1009"/>
        <end position="1034"/>
    </location>
</feature>
<organism evidence="3 4">
    <name type="scientific">Pocillopora damicornis</name>
    <name type="common">Cauliflower coral</name>
    <name type="synonym">Millepora damicornis</name>
    <dbReference type="NCBI Taxonomy" id="46731"/>
    <lineage>
        <taxon>Eukaryota</taxon>
        <taxon>Metazoa</taxon>
        <taxon>Cnidaria</taxon>
        <taxon>Anthozoa</taxon>
        <taxon>Hexacorallia</taxon>
        <taxon>Scleractinia</taxon>
        <taxon>Astrocoeniina</taxon>
        <taxon>Pocilloporidae</taxon>
        <taxon>Pocillopora</taxon>
    </lineage>
</organism>
<feature type="compositionally biased region" description="Polar residues" evidence="2">
    <location>
        <begin position="122"/>
        <end position="136"/>
    </location>
</feature>
<keyword evidence="1" id="KW-0175">Coiled coil</keyword>
<dbReference type="AlphaFoldDB" id="A0A3M6U908"/>
<evidence type="ECO:0000256" key="2">
    <source>
        <dbReference type="SAM" id="MobiDB-lite"/>
    </source>
</evidence>
<feature type="coiled-coil region" evidence="1">
    <location>
        <begin position="10"/>
        <end position="37"/>
    </location>
</feature>
<feature type="region of interest" description="Disordered" evidence="2">
    <location>
        <begin position="866"/>
        <end position="916"/>
    </location>
</feature>
<protein>
    <submittedName>
        <fullName evidence="3">Uncharacterized protein</fullName>
    </submittedName>
</protein>
<evidence type="ECO:0000256" key="1">
    <source>
        <dbReference type="SAM" id="Coils"/>
    </source>
</evidence>
<feature type="compositionally biased region" description="Polar residues" evidence="2">
    <location>
        <begin position="885"/>
        <end position="895"/>
    </location>
</feature>
<feature type="region of interest" description="Disordered" evidence="2">
    <location>
        <begin position="82"/>
        <end position="166"/>
    </location>
</feature>
<feature type="compositionally biased region" description="Polar residues" evidence="2">
    <location>
        <begin position="91"/>
        <end position="113"/>
    </location>
</feature>
<dbReference type="PANTHER" id="PTHR15721">
    <property type="entry name" value="KIAA0586 PROTEIN"/>
    <property type="match status" value="1"/>
</dbReference>
<keyword evidence="4" id="KW-1185">Reference proteome</keyword>
<dbReference type="OrthoDB" id="5990425at2759"/>
<comment type="caution">
    <text evidence="3">The sequence shown here is derived from an EMBL/GenBank/DDBJ whole genome shotgun (WGS) entry which is preliminary data.</text>
</comment>
<feature type="compositionally biased region" description="Polar residues" evidence="2">
    <location>
        <begin position="1090"/>
        <end position="1099"/>
    </location>
</feature>